<feature type="transmembrane region" description="Helical" evidence="8">
    <location>
        <begin position="414"/>
        <end position="438"/>
    </location>
</feature>
<feature type="transmembrane region" description="Helical" evidence="8">
    <location>
        <begin position="623"/>
        <end position="643"/>
    </location>
</feature>
<feature type="transmembrane region" description="Helical" evidence="8">
    <location>
        <begin position="693"/>
        <end position="710"/>
    </location>
</feature>
<feature type="domain" description="CSC1/OSCA1-like N-terminal transmembrane" evidence="11">
    <location>
        <begin position="32"/>
        <end position="183"/>
    </location>
</feature>
<dbReference type="Pfam" id="PF02714">
    <property type="entry name" value="RSN1_7TM"/>
    <property type="match status" value="1"/>
</dbReference>
<dbReference type="Pfam" id="PF14703">
    <property type="entry name" value="PHM7_cyt"/>
    <property type="match status" value="1"/>
</dbReference>
<dbReference type="InterPro" id="IPR027815">
    <property type="entry name" value="CSC1/OSCA1-like_cyt"/>
</dbReference>
<evidence type="ECO:0000256" key="2">
    <source>
        <dbReference type="ARBA" id="ARBA00007779"/>
    </source>
</evidence>
<keyword evidence="14" id="KW-1185">Reference proteome</keyword>
<dbReference type="GO" id="GO:0005227">
    <property type="term" value="F:calcium-activated cation channel activity"/>
    <property type="evidence" value="ECO:0007669"/>
    <property type="project" value="InterPro"/>
</dbReference>
<reference evidence="13 14" key="1">
    <citation type="submission" date="2016-04" db="EMBL/GenBank/DDBJ databases">
        <title>Multiple horizontal gene transfer events from other fungi enriched the ability of the initially mycotrophic fungus Trichoderma (Ascomycota) to feed on dead plant biomass.</title>
        <authorList>
            <person name="Atanasova L."/>
            <person name="Chenthamara K."/>
            <person name="Zhang J."/>
            <person name="Grujic M."/>
            <person name="Henrissat B."/>
            <person name="Kuo A."/>
            <person name="Aertz A."/>
            <person name="Salamov A."/>
            <person name="Lipzen A."/>
            <person name="Labutti K."/>
            <person name="Barry K."/>
            <person name="Miao Y."/>
            <person name="Rahimi M.J."/>
            <person name="Shen Q."/>
            <person name="Grigoriev I.V."/>
            <person name="Kubicek C.P."/>
            <person name="Druzhinina I.S."/>
        </authorList>
    </citation>
    <scope>NUCLEOTIDE SEQUENCE [LARGE SCALE GENOMIC DNA]</scope>
    <source>
        <strain evidence="13 14">NJAU 4742</strain>
    </source>
</reference>
<dbReference type="InterPro" id="IPR003864">
    <property type="entry name" value="CSC1/OSCA1-like_7TM"/>
</dbReference>
<proteinExistence type="inferred from homology"/>
<dbReference type="InterPro" id="IPR045122">
    <property type="entry name" value="Csc1-like"/>
</dbReference>
<feature type="transmembrane region" description="Helical" evidence="8">
    <location>
        <begin position="506"/>
        <end position="532"/>
    </location>
</feature>
<evidence type="ECO:0000256" key="1">
    <source>
        <dbReference type="ARBA" id="ARBA00004141"/>
    </source>
</evidence>
<protein>
    <recommendedName>
        <fullName evidence="15">DUF221 domain-containing protein</fullName>
    </recommendedName>
</protein>
<feature type="transmembrane region" description="Helical" evidence="8">
    <location>
        <begin position="161"/>
        <end position="181"/>
    </location>
</feature>
<feature type="region of interest" description="Disordered" evidence="7">
    <location>
        <begin position="746"/>
        <end position="770"/>
    </location>
</feature>
<evidence type="ECO:0000259" key="10">
    <source>
        <dbReference type="Pfam" id="PF12621"/>
    </source>
</evidence>
<evidence type="ECO:0000256" key="8">
    <source>
        <dbReference type="SAM" id="Phobius"/>
    </source>
</evidence>
<evidence type="ECO:0000256" key="6">
    <source>
        <dbReference type="ARBA" id="ARBA00023136"/>
    </source>
</evidence>
<dbReference type="EMBL" id="LVVK01000005">
    <property type="protein sequence ID" value="OPB45418.1"/>
    <property type="molecule type" value="Genomic_DNA"/>
</dbReference>
<dbReference type="PANTHER" id="PTHR13018">
    <property type="entry name" value="PROBABLE MEMBRANE PROTEIN DUF221-RELATED"/>
    <property type="match status" value="1"/>
</dbReference>
<dbReference type="Proteomes" id="UP000191004">
    <property type="component" value="Unassembled WGS sequence"/>
</dbReference>
<feature type="region of interest" description="Disordered" evidence="7">
    <location>
        <begin position="276"/>
        <end position="296"/>
    </location>
</feature>
<gene>
    <name evidence="13" type="ORF">A0O28_0076280</name>
</gene>
<feature type="domain" description="CSC1/OSCA1-like cytosolic" evidence="12">
    <location>
        <begin position="206"/>
        <end position="400"/>
    </location>
</feature>
<keyword evidence="3" id="KW-0813">Transport</keyword>
<dbReference type="InterPro" id="IPR032880">
    <property type="entry name" value="CSC1/OSCA1-like_N"/>
</dbReference>
<evidence type="ECO:0000313" key="14">
    <source>
        <dbReference type="Proteomes" id="UP000191004"/>
    </source>
</evidence>
<evidence type="ECO:0000259" key="11">
    <source>
        <dbReference type="Pfam" id="PF13967"/>
    </source>
</evidence>
<evidence type="ECO:0000259" key="9">
    <source>
        <dbReference type="Pfam" id="PF02714"/>
    </source>
</evidence>
<evidence type="ECO:0000256" key="7">
    <source>
        <dbReference type="SAM" id="MobiDB-lite"/>
    </source>
</evidence>
<dbReference type="Pfam" id="PF12621">
    <property type="entry name" value="PHM7_ext"/>
    <property type="match status" value="1"/>
</dbReference>
<dbReference type="OrthoDB" id="1076608at2759"/>
<accession>A0A1T3CWE6</accession>
<evidence type="ECO:0008006" key="15">
    <source>
        <dbReference type="Google" id="ProtNLM"/>
    </source>
</evidence>
<feature type="domain" description="CSC1/OSCA1-like 7TM region" evidence="9">
    <location>
        <begin position="412"/>
        <end position="684"/>
    </location>
</feature>
<organism evidence="13 14">
    <name type="scientific">Trichoderma guizhouense</name>
    <dbReference type="NCBI Taxonomy" id="1491466"/>
    <lineage>
        <taxon>Eukaryota</taxon>
        <taxon>Fungi</taxon>
        <taxon>Dikarya</taxon>
        <taxon>Ascomycota</taxon>
        <taxon>Pezizomycotina</taxon>
        <taxon>Sordariomycetes</taxon>
        <taxon>Hypocreomycetidae</taxon>
        <taxon>Hypocreales</taxon>
        <taxon>Hypocreaceae</taxon>
        <taxon>Trichoderma</taxon>
    </lineage>
</organism>
<dbReference type="Pfam" id="PF13967">
    <property type="entry name" value="RSN1_TM"/>
    <property type="match status" value="1"/>
</dbReference>
<comment type="subcellular location">
    <subcellularLocation>
        <location evidence="1">Membrane</location>
        <topology evidence="1">Multi-pass membrane protein</topology>
    </subcellularLocation>
</comment>
<comment type="caution">
    <text evidence="13">The sequence shown here is derived from an EMBL/GenBank/DDBJ whole genome shotgun (WGS) entry which is preliminary data.</text>
</comment>
<feature type="transmembrane region" description="Helical" evidence="8">
    <location>
        <begin position="669"/>
        <end position="687"/>
    </location>
</feature>
<feature type="compositionally biased region" description="Basic and acidic residues" evidence="7">
    <location>
        <begin position="755"/>
        <end position="770"/>
    </location>
</feature>
<dbReference type="GO" id="GO:0005886">
    <property type="term" value="C:plasma membrane"/>
    <property type="evidence" value="ECO:0007669"/>
    <property type="project" value="TreeGrafter"/>
</dbReference>
<feature type="transmembrane region" description="Helical" evidence="8">
    <location>
        <begin position="597"/>
        <end position="617"/>
    </location>
</feature>
<feature type="transmembrane region" description="Helical" evidence="8">
    <location>
        <begin position="552"/>
        <end position="585"/>
    </location>
</feature>
<evidence type="ECO:0000256" key="4">
    <source>
        <dbReference type="ARBA" id="ARBA00022692"/>
    </source>
</evidence>
<dbReference type="PANTHER" id="PTHR13018:SF26">
    <property type="entry name" value="DOMAIN PROTEIN, PUTATIVE (AFU_ORTHOLOGUE AFUA_5G10920)-RELATED"/>
    <property type="match status" value="1"/>
</dbReference>
<evidence type="ECO:0000256" key="5">
    <source>
        <dbReference type="ARBA" id="ARBA00022989"/>
    </source>
</evidence>
<feature type="transmembrane region" description="Helical" evidence="8">
    <location>
        <begin position="458"/>
        <end position="485"/>
    </location>
</feature>
<dbReference type="InterPro" id="IPR022257">
    <property type="entry name" value="PHM7_ext"/>
</dbReference>
<keyword evidence="5 8" id="KW-1133">Transmembrane helix</keyword>
<feature type="transmembrane region" description="Helical" evidence="8">
    <location>
        <begin position="35"/>
        <end position="53"/>
    </location>
</feature>
<sequence>MGNFISWLNKNLAPDSNQGSARESQPESAWGMLDTLIPVLVVSCVYIVIFLFLRRSQRRYYAPRTYLGSLREDERTPSIPSNLLTWISAFWKIPDAYVLTHQSLDAYLFLRYLRICFVICFVSLLITWPILFPVNATGGKGLSQLEILSYSNVDIENHKNYLYAHTFVGWAVYGFLMYMITRECIFYINLRQAHHINPHNAKRISARTVLFTSVPEEYNTEERIRNMFSNVRRVWVCGKTDELDKLVEERDDAAMKLEKGEIGLLTKVNKARIKAMKKGETQPEGPATTAEDGDIETGDIASRWIQDKDRPHHRLGFLGLIGEKVDTIFWSRNELQRLIPEVEKAQADWRAGNNEKVRAVFVEFETQGDAQYAFQSVTHHQALHMEPKAIGVQPAEVVWKSLSFPWWQVIIRRYVVYAFIAALIIFWAIPVGIVGLVAQVNTLKNIPGLTWIGDIPKPILGVVSGLLPAVALSVLMSLVPVIMRLCAKQAGEVTQSRVELFTQNSYFFFQLIQVFLIQTLTNAASTALVQIAQQPQQVFNILSESLPTASNFYISYFIVQGLTIATSVVTQVVGFFIFTLLYKFLAKTPRAMYKKWTSLSAISWGSVLPVYTNIAVISITYSVIAPLILFWSSIGMGLFYLAYRYNILFVTETNIDTHGLIYPRALKQLFSGIYLAEICMVGLFAVSKAAGPAVLMAIFLGFTILYHLTLSRTLDPLLFGLPRSLQAEEELIQLRAAGNGTGTSIEEGLASNNVSHDDATGKTAQEPKKLPLDASGKQGNFILKFLKPWVYADYATLRELFLKEEHLAEPMQYADEIEAEAFLPPSVSSRTPILWIPSDPAGLSKQEVAASSKVIPITDEGATLDEKNHVTWDSEGARPPIWEEKIYY</sequence>
<feature type="domain" description="10TM putative phosphate transporter extracellular tail" evidence="10">
    <location>
        <begin position="785"/>
        <end position="880"/>
    </location>
</feature>
<name>A0A1T3CWE6_9HYPO</name>
<evidence type="ECO:0000259" key="12">
    <source>
        <dbReference type="Pfam" id="PF14703"/>
    </source>
</evidence>
<comment type="similarity">
    <text evidence="2">Belongs to the CSC1 (TC 1.A.17) family.</text>
</comment>
<feature type="transmembrane region" description="Helical" evidence="8">
    <location>
        <begin position="112"/>
        <end position="132"/>
    </location>
</feature>
<keyword evidence="4 8" id="KW-0812">Transmembrane</keyword>
<evidence type="ECO:0000313" key="13">
    <source>
        <dbReference type="EMBL" id="OPB45418.1"/>
    </source>
</evidence>
<keyword evidence="6 8" id="KW-0472">Membrane</keyword>
<dbReference type="AlphaFoldDB" id="A0A1T3CWE6"/>
<evidence type="ECO:0000256" key="3">
    <source>
        <dbReference type="ARBA" id="ARBA00022448"/>
    </source>
</evidence>